<dbReference type="EMBL" id="RJVK01000006">
    <property type="protein sequence ID" value="ROR38734.1"/>
    <property type="molecule type" value="Genomic_DNA"/>
</dbReference>
<evidence type="ECO:0000313" key="4">
    <source>
        <dbReference type="Proteomes" id="UP000272781"/>
    </source>
</evidence>
<evidence type="ECO:0000313" key="3">
    <source>
        <dbReference type="EMBL" id="ROR38734.1"/>
    </source>
</evidence>
<keyword evidence="5" id="KW-1185">Reference proteome</keyword>
<sequence length="240" mass="28285">MKLSNMENFNKKVIKFFTTNAWITTIMIVVTFLYLNSKIGDLLDKNQETLSYVKKDLGKVIFISSTGNIVALKKQPVFYSDKRVALYVKNLIQEHLIQDLVSVSKGFKVNYTSYEDMIKKYTPFKTFLPYLINKKIIQNYAKNIFELINEDEYPEYVRVYDYKINLYNVDKKGNFTINITYYAIVNAYYKELTTLNKWRSKKVSFNVKAKGFFNVVRYGNIDNPFGLKFTEINIPIITKR</sequence>
<organism evidence="3 4">
    <name type="scientific">Caminibacter pacificus</name>
    <dbReference type="NCBI Taxonomy" id="1424653"/>
    <lineage>
        <taxon>Bacteria</taxon>
        <taxon>Pseudomonadati</taxon>
        <taxon>Campylobacterota</taxon>
        <taxon>Epsilonproteobacteria</taxon>
        <taxon>Nautiliales</taxon>
        <taxon>Nautiliaceae</taxon>
        <taxon>Caminibacter</taxon>
    </lineage>
</organism>
<keyword evidence="1" id="KW-0812">Transmembrane</keyword>
<dbReference type="Proteomes" id="UP000298805">
    <property type="component" value="Plasmid unnamed1"/>
</dbReference>
<reference evidence="3 4" key="1">
    <citation type="submission" date="2018-11" db="EMBL/GenBank/DDBJ databases">
        <title>Genomic Encyclopedia of Type Strains, Phase IV (KMG-IV): sequencing the most valuable type-strain genomes for metagenomic binning, comparative biology and taxonomic classification.</title>
        <authorList>
            <person name="Goeker M."/>
        </authorList>
    </citation>
    <scope>NUCLEOTIDE SEQUENCE [LARGE SCALE GENOMIC DNA]</scope>
    <source>
        <strain evidence="3 4">DSM 27783</strain>
    </source>
</reference>
<evidence type="ECO:0000313" key="5">
    <source>
        <dbReference type="Proteomes" id="UP000298805"/>
    </source>
</evidence>
<keyword evidence="2" id="KW-0614">Plasmid</keyword>
<evidence type="ECO:0000313" key="2">
    <source>
        <dbReference type="EMBL" id="QDD68220.1"/>
    </source>
</evidence>
<keyword evidence="1" id="KW-1133">Transmembrane helix</keyword>
<reference evidence="2 5" key="2">
    <citation type="submission" date="2019-06" db="EMBL/GenBank/DDBJ databases">
        <title>A comparative analysis of the Nautiliaceae.</title>
        <authorList>
            <person name="Grosche A."/>
            <person name="Smedile F."/>
            <person name="Vetriani C."/>
        </authorList>
    </citation>
    <scope>NUCLEOTIDE SEQUENCE [LARGE SCALE GENOMIC DNA]</scope>
    <source>
        <strain evidence="2 5">TB6</strain>
        <plasmid evidence="2 5">unnamed1</plasmid>
    </source>
</reference>
<dbReference type="AlphaFoldDB" id="A0AAJ4RAM7"/>
<dbReference type="RefSeq" id="WP_123353320.1">
    <property type="nucleotide sequence ID" value="NZ_CP040940.1"/>
</dbReference>
<dbReference type="Proteomes" id="UP000272781">
    <property type="component" value="Unassembled WGS sequence"/>
</dbReference>
<feature type="transmembrane region" description="Helical" evidence="1">
    <location>
        <begin position="12"/>
        <end position="35"/>
    </location>
</feature>
<proteinExistence type="predicted"/>
<keyword evidence="1" id="KW-0472">Membrane</keyword>
<evidence type="ECO:0000256" key="1">
    <source>
        <dbReference type="SAM" id="Phobius"/>
    </source>
</evidence>
<protein>
    <submittedName>
        <fullName evidence="3">Uncharacterized protein</fullName>
    </submittedName>
</protein>
<name>A0AAJ4RAM7_9BACT</name>
<dbReference type="EMBL" id="CP040940">
    <property type="protein sequence ID" value="QDD68220.1"/>
    <property type="molecule type" value="Genomic_DNA"/>
</dbReference>
<geneLocation type="plasmid" evidence="2 5">
    <name>unnamed1</name>
</geneLocation>
<gene>
    <name evidence="2" type="ORF">C6V80_10215</name>
    <name evidence="3" type="ORF">EDC58_1949</name>
</gene>
<accession>A0AAJ4RAM7</accession>